<proteinExistence type="predicted"/>
<evidence type="ECO:0000256" key="2">
    <source>
        <dbReference type="ARBA" id="ARBA00023163"/>
    </source>
</evidence>
<evidence type="ECO:0000313" key="4">
    <source>
        <dbReference type="EMBL" id="SMH44767.1"/>
    </source>
</evidence>
<dbReference type="PROSITE" id="PS50921">
    <property type="entry name" value="ANTAR"/>
    <property type="match status" value="1"/>
</dbReference>
<keyword evidence="5" id="KW-1185">Reference proteome</keyword>
<evidence type="ECO:0000256" key="1">
    <source>
        <dbReference type="ARBA" id="ARBA00023015"/>
    </source>
</evidence>
<protein>
    <submittedName>
        <fullName evidence="4">ANTAR domain-containing protein</fullName>
    </submittedName>
</protein>
<sequence>MIRDDQLSSRSGEDPDIGALLSSFVTLLPVEDAAASALGRPFDIETLVASSTRAADLDGAQIDLGEGPGWTAYRTLRPVRMEAADDADQATWPFFSSAVSRVGVCSVVAVPLLVGTLSIGAVSLYSGSSVHLEAEQLRLATGLSTLLARSVVARALGEADTGVAIRDPALSRREVHQATGMVIAQTGSTPDEALLTIRVHAFTSGHSVREVAAQIIARTLDFTPDQGDDDPKVG</sequence>
<dbReference type="InterPro" id="IPR003018">
    <property type="entry name" value="GAF"/>
</dbReference>
<name>A0A1X7P2C9_9MICO</name>
<feature type="domain" description="ANTAR" evidence="3">
    <location>
        <begin position="153"/>
        <end position="216"/>
    </location>
</feature>
<dbReference type="EMBL" id="FXBM01000002">
    <property type="protein sequence ID" value="SMH44767.1"/>
    <property type="molecule type" value="Genomic_DNA"/>
</dbReference>
<dbReference type="InterPro" id="IPR036388">
    <property type="entry name" value="WH-like_DNA-bd_sf"/>
</dbReference>
<organism evidence="4 5">
    <name type="scientific">Rathayibacter oskolensis</name>
    <dbReference type="NCBI Taxonomy" id="1891671"/>
    <lineage>
        <taxon>Bacteria</taxon>
        <taxon>Bacillati</taxon>
        <taxon>Actinomycetota</taxon>
        <taxon>Actinomycetes</taxon>
        <taxon>Micrococcales</taxon>
        <taxon>Microbacteriaceae</taxon>
        <taxon>Rathayibacter</taxon>
    </lineage>
</organism>
<dbReference type="InterPro" id="IPR029016">
    <property type="entry name" value="GAF-like_dom_sf"/>
</dbReference>
<keyword evidence="2" id="KW-0804">Transcription</keyword>
<dbReference type="STRING" id="1891671.SAMN06295885_2427"/>
<dbReference type="InterPro" id="IPR005561">
    <property type="entry name" value="ANTAR"/>
</dbReference>
<dbReference type="Proteomes" id="UP000193711">
    <property type="component" value="Unassembled WGS sequence"/>
</dbReference>
<evidence type="ECO:0000313" key="5">
    <source>
        <dbReference type="Proteomes" id="UP000193711"/>
    </source>
</evidence>
<dbReference type="AlphaFoldDB" id="A0A1X7P2C9"/>
<dbReference type="Pfam" id="PF03861">
    <property type="entry name" value="ANTAR"/>
    <property type="match status" value="1"/>
</dbReference>
<dbReference type="Gene3D" id="1.10.10.10">
    <property type="entry name" value="Winged helix-like DNA-binding domain superfamily/Winged helix DNA-binding domain"/>
    <property type="match status" value="1"/>
</dbReference>
<reference evidence="5" key="1">
    <citation type="submission" date="2017-04" db="EMBL/GenBank/DDBJ databases">
        <authorList>
            <person name="Varghese N."/>
            <person name="Submissions S."/>
        </authorList>
    </citation>
    <scope>NUCLEOTIDE SEQUENCE [LARGE SCALE GENOMIC DNA]</scope>
    <source>
        <strain evidence="5">VKM Ac-2121</strain>
    </source>
</reference>
<dbReference type="SMART" id="SM01012">
    <property type="entry name" value="ANTAR"/>
    <property type="match status" value="1"/>
</dbReference>
<accession>A0A1X7P2C9</accession>
<evidence type="ECO:0000259" key="3">
    <source>
        <dbReference type="PROSITE" id="PS50921"/>
    </source>
</evidence>
<dbReference type="Pfam" id="PF13185">
    <property type="entry name" value="GAF_2"/>
    <property type="match status" value="1"/>
</dbReference>
<dbReference type="Gene3D" id="3.30.450.40">
    <property type="match status" value="1"/>
</dbReference>
<gene>
    <name evidence="4" type="ORF">SAMN06295885_2427</name>
</gene>
<keyword evidence="1" id="KW-0805">Transcription regulation</keyword>
<dbReference type="SUPFAM" id="SSF55781">
    <property type="entry name" value="GAF domain-like"/>
    <property type="match status" value="1"/>
</dbReference>
<dbReference type="GO" id="GO:0003723">
    <property type="term" value="F:RNA binding"/>
    <property type="evidence" value="ECO:0007669"/>
    <property type="project" value="InterPro"/>
</dbReference>
<dbReference type="RefSeq" id="WP_165759609.1">
    <property type="nucleotide sequence ID" value="NZ_FXBM01000002.1"/>
</dbReference>